<dbReference type="EMBL" id="BTSX01000004">
    <property type="protein sequence ID" value="GMS95414.1"/>
    <property type="molecule type" value="Genomic_DNA"/>
</dbReference>
<name>A0AAV5TM02_9BILA</name>
<proteinExistence type="predicted"/>
<organism evidence="2 3">
    <name type="scientific">Pristionchus entomophagus</name>
    <dbReference type="NCBI Taxonomy" id="358040"/>
    <lineage>
        <taxon>Eukaryota</taxon>
        <taxon>Metazoa</taxon>
        <taxon>Ecdysozoa</taxon>
        <taxon>Nematoda</taxon>
        <taxon>Chromadorea</taxon>
        <taxon>Rhabditida</taxon>
        <taxon>Rhabditina</taxon>
        <taxon>Diplogasteromorpha</taxon>
        <taxon>Diplogasteroidea</taxon>
        <taxon>Neodiplogasteridae</taxon>
        <taxon>Pristionchus</taxon>
    </lineage>
</organism>
<keyword evidence="3" id="KW-1185">Reference proteome</keyword>
<dbReference type="Proteomes" id="UP001432027">
    <property type="component" value="Unassembled WGS sequence"/>
</dbReference>
<gene>
    <name evidence="2" type="ORF">PENTCL1PPCAC_17589</name>
</gene>
<feature type="non-terminal residue" evidence="2">
    <location>
        <position position="154"/>
    </location>
</feature>
<accession>A0AAV5TM02</accession>
<feature type="non-terminal residue" evidence="2">
    <location>
        <position position="1"/>
    </location>
</feature>
<keyword evidence="1" id="KW-0472">Membrane</keyword>
<keyword evidence="1" id="KW-0812">Transmembrane</keyword>
<comment type="caution">
    <text evidence="2">The sequence shown here is derived from an EMBL/GenBank/DDBJ whole genome shotgun (WGS) entry which is preliminary data.</text>
</comment>
<feature type="transmembrane region" description="Helical" evidence="1">
    <location>
        <begin position="30"/>
        <end position="49"/>
    </location>
</feature>
<sequence>SGRRAKYRVRQASQQVSIINEKIKKKPNSILYIVAGIALNLIGAGLLYYKAQMDKDVIRTEIDKKLSEYGVGMNGTDPLTMDEIEEAEPSSIILVLVTMIGRMANVVGTIKLFKGLEIFMSERRKKKMRETAERLQGGETDTDWLNYSVNVAPF</sequence>
<keyword evidence="1" id="KW-1133">Transmembrane helix</keyword>
<protein>
    <submittedName>
        <fullName evidence="2">Uncharacterized protein</fullName>
    </submittedName>
</protein>
<evidence type="ECO:0000313" key="2">
    <source>
        <dbReference type="EMBL" id="GMS95414.1"/>
    </source>
</evidence>
<reference evidence="2" key="1">
    <citation type="submission" date="2023-10" db="EMBL/GenBank/DDBJ databases">
        <title>Genome assembly of Pristionchus species.</title>
        <authorList>
            <person name="Yoshida K."/>
            <person name="Sommer R.J."/>
        </authorList>
    </citation>
    <scope>NUCLEOTIDE SEQUENCE</scope>
    <source>
        <strain evidence="2">RS0144</strain>
    </source>
</reference>
<evidence type="ECO:0000256" key="1">
    <source>
        <dbReference type="SAM" id="Phobius"/>
    </source>
</evidence>
<evidence type="ECO:0000313" key="3">
    <source>
        <dbReference type="Proteomes" id="UP001432027"/>
    </source>
</evidence>
<dbReference type="AlphaFoldDB" id="A0AAV5TM02"/>